<dbReference type="PANTHER" id="PTHR13817:SF166">
    <property type="entry name" value="NEURONAL IGCAM-RELATED"/>
    <property type="match status" value="1"/>
</dbReference>
<evidence type="ECO:0000259" key="3">
    <source>
        <dbReference type="PROSITE" id="PS50853"/>
    </source>
</evidence>
<dbReference type="PROSITE" id="PS50853">
    <property type="entry name" value="FN3"/>
    <property type="match status" value="2"/>
</dbReference>
<keyword evidence="5" id="KW-1185">Reference proteome</keyword>
<dbReference type="Pfam" id="PF18675">
    <property type="entry name" value="HepII_C"/>
    <property type="match status" value="1"/>
</dbReference>
<evidence type="ECO:0000256" key="2">
    <source>
        <dbReference type="SAM" id="MobiDB-lite"/>
    </source>
</evidence>
<dbReference type="InterPro" id="IPR013783">
    <property type="entry name" value="Ig-like_fold"/>
</dbReference>
<dbReference type="InterPro" id="IPR008979">
    <property type="entry name" value="Galactose-bd-like_sf"/>
</dbReference>
<name>A0A5S5BXJ8_9BACL</name>
<dbReference type="Gene3D" id="1.50.10.100">
    <property type="entry name" value="Chondroitin AC/alginate lyase"/>
    <property type="match status" value="1"/>
</dbReference>
<organism evidence="4 5">
    <name type="scientific">Paenibacillus methanolicus</name>
    <dbReference type="NCBI Taxonomy" id="582686"/>
    <lineage>
        <taxon>Bacteria</taxon>
        <taxon>Bacillati</taxon>
        <taxon>Bacillota</taxon>
        <taxon>Bacilli</taxon>
        <taxon>Bacillales</taxon>
        <taxon>Paenibacillaceae</taxon>
        <taxon>Paenibacillus</taxon>
    </lineage>
</organism>
<dbReference type="EMBL" id="VNHS01000010">
    <property type="protein sequence ID" value="TYP71058.1"/>
    <property type="molecule type" value="Genomic_DNA"/>
</dbReference>
<dbReference type="RefSeq" id="WP_187434392.1">
    <property type="nucleotide sequence ID" value="NZ_VNHS01000010.1"/>
</dbReference>
<dbReference type="InterPro" id="IPR003961">
    <property type="entry name" value="FN3_dom"/>
</dbReference>
<feature type="region of interest" description="Disordered" evidence="2">
    <location>
        <begin position="1165"/>
        <end position="1188"/>
    </location>
</feature>
<dbReference type="SMART" id="SM00060">
    <property type="entry name" value="FN3"/>
    <property type="match status" value="3"/>
</dbReference>
<dbReference type="CDD" id="cd00063">
    <property type="entry name" value="FN3"/>
    <property type="match status" value="2"/>
</dbReference>
<dbReference type="Gene3D" id="2.60.40.2750">
    <property type="match status" value="1"/>
</dbReference>
<dbReference type="SUPFAM" id="SSF49785">
    <property type="entry name" value="Galactose-binding domain-like"/>
    <property type="match status" value="1"/>
</dbReference>
<sequence>MNFLHRKFIAVPVFVLVVGWFTAIPSAIADEPAYEAIPSPIAAHPRVFATAADRADLTAKWNATSGWAKEAAEALKDDADYDGSFVLTELQYNSANSPTTNENQQARESLDALAFKYLMNPVANQASGQAAVTGAKQYFGSLVLPAAGGDHHVIGRNLLTAAFVYDWCYALLTDEDKSFFIERIDRMASQLTGLGYPAFKQSAVTSPGSSEVWLRDLLAAGIAIYDEKPEMYNIVSDVLFEHVFPARDFLYESGMPYNGVAYGPAKYMNDLWPSWLYRKMGENDPYWTQTMKDVPYRWLYERRPDGQLLRSGDNYISTYADPGEYWDNLGATAYPEYLYQKGLFLTEANRIRPNIDTDDRTNSALFALLLRDLTLAPEPVTAITELPLTRYFGSPIGSMIARTGWETYSGDSTNFASTDVVAEMKIQEWSVNDHAHWDAGSFQLYYKGALAIKSGVYEGRDANNNNKLLGYGSEHDLNYHKRSIAANTLLVEDKVTPETFEYRGTVRSNDGGQRIANNGYQPLNLDDLQNPAKKYRTGEVLSHGIQADDDGVPDFSFLKGDITAAYSDHKVSGVKRSFVFLNLKNSTIPAALITYDKITAKDTSFQKKWLLHSEETPVVNGNRTVIERAEGNYNGKLVNDTLLPAAADITSVGGSGSEYLVNGTNYPINDKYPVNTVEGGTHRVEVAPETAALTDQFLNVMQVMDVGTTPASPVSVETRTPLPSNAKRHDGVMILDRVVFFAQSGGRNSDTLKFNVTNTSYGTLKFLITDMAAGFWHVKKDGGTGFLVPSTKEGGYIEFEGAPGQYTITNYGFASDNVTPDPPGNVQAKTVTEDSVTLEWSESKDNLGIQHYEVFRGIESGGTIAYTSVGTTDETSMIVTGLTSGLATKFKVKAIDLAGRVSEFSDEIEATPVDTERPTVPGNVQANAGGKFIELKWVASEDNVGVTGYDIYEGNRLVASGVTGTQRFIYPIDQFAVDPDRLYRFTVVAKDAAGNQSSARTTLEHFGWSQTDSSIDVWTTSAEYRIPSANLSYIEAEQYRALTGQWYLMSDSAQSEGTYIRTASANPNDQIYLEYKLNVETTGNYYISILGRGGSATPNHVTLRIDNNAASGQNIALSSGEWGWQRTGSTFLIPAGSHTLRLLQSRSGLDVDKIAISTQTTVPTGTGGTALKPVDSKPPAQPTLSYSKPSDTEFKLMWTKSADNDNTAAPQYELLMSEGTTEPSLVVQTASPATQYTASNLTIGTRYNFKVRAIDAAGNESFSNVIHITP</sequence>
<dbReference type="Gene3D" id="2.70.98.70">
    <property type="match status" value="1"/>
</dbReference>
<gene>
    <name evidence="4" type="ORF">BCM02_1107</name>
</gene>
<dbReference type="Gene3D" id="2.60.120.260">
    <property type="entry name" value="Galactose-binding domain-like"/>
    <property type="match status" value="1"/>
</dbReference>
<evidence type="ECO:0000256" key="1">
    <source>
        <dbReference type="ARBA" id="ARBA00022737"/>
    </source>
</evidence>
<dbReference type="InterPro" id="IPR040925">
    <property type="entry name" value="HepII_C"/>
</dbReference>
<proteinExistence type="predicted"/>
<dbReference type="InterPro" id="IPR008929">
    <property type="entry name" value="Chondroitin_lyas"/>
</dbReference>
<keyword evidence="1" id="KW-0677">Repeat</keyword>
<protein>
    <submittedName>
        <fullName evidence="4">Fibronectin type III domain protein</fullName>
    </submittedName>
</protein>
<reference evidence="4 5" key="1">
    <citation type="submission" date="2019-07" db="EMBL/GenBank/DDBJ databases">
        <title>Genomic Encyclopedia of Type Strains, Phase III (KMG-III): the genomes of soil and plant-associated and newly described type strains.</title>
        <authorList>
            <person name="Whitman W."/>
        </authorList>
    </citation>
    <scope>NUCLEOTIDE SEQUENCE [LARGE SCALE GENOMIC DNA]</scope>
    <source>
        <strain evidence="4 5">BL24</strain>
    </source>
</reference>
<dbReference type="SUPFAM" id="SSF49265">
    <property type="entry name" value="Fibronectin type III"/>
    <property type="match status" value="2"/>
</dbReference>
<feature type="domain" description="Fibronectin type-III" evidence="3">
    <location>
        <begin position="1178"/>
        <end position="1270"/>
    </location>
</feature>
<evidence type="ECO:0000313" key="4">
    <source>
        <dbReference type="EMBL" id="TYP71058.1"/>
    </source>
</evidence>
<dbReference type="InterPro" id="IPR036116">
    <property type="entry name" value="FN3_sf"/>
</dbReference>
<dbReference type="AlphaFoldDB" id="A0A5S5BXJ8"/>
<dbReference type="Proteomes" id="UP000323257">
    <property type="component" value="Unassembled WGS sequence"/>
</dbReference>
<dbReference type="Pfam" id="PF00041">
    <property type="entry name" value="fn3"/>
    <property type="match status" value="2"/>
</dbReference>
<dbReference type="InterPro" id="IPR050964">
    <property type="entry name" value="Striated_Muscle_Regulatory"/>
</dbReference>
<dbReference type="Gene3D" id="2.60.40.10">
    <property type="entry name" value="Immunoglobulins"/>
    <property type="match status" value="3"/>
</dbReference>
<accession>A0A5S5BXJ8</accession>
<dbReference type="PANTHER" id="PTHR13817">
    <property type="entry name" value="TITIN"/>
    <property type="match status" value="1"/>
</dbReference>
<feature type="domain" description="Fibronectin type-III" evidence="3">
    <location>
        <begin position="822"/>
        <end position="918"/>
    </location>
</feature>
<comment type="caution">
    <text evidence="4">The sequence shown here is derived from an EMBL/GenBank/DDBJ whole genome shotgun (WGS) entry which is preliminary data.</text>
</comment>
<evidence type="ECO:0000313" key="5">
    <source>
        <dbReference type="Proteomes" id="UP000323257"/>
    </source>
</evidence>